<evidence type="ECO:0000313" key="2">
    <source>
        <dbReference type="Proteomes" id="UP000076502"/>
    </source>
</evidence>
<accession>A0A154P9K1</accession>
<dbReference type="AlphaFoldDB" id="A0A154P9K1"/>
<dbReference type="EMBL" id="KQ434849">
    <property type="protein sequence ID" value="KZC08522.1"/>
    <property type="molecule type" value="Genomic_DNA"/>
</dbReference>
<protein>
    <submittedName>
        <fullName evidence="1">Uncharacterized protein</fullName>
    </submittedName>
</protein>
<gene>
    <name evidence="1" type="ORF">WN55_10840</name>
</gene>
<sequence>MLDRAVSVRDDAYLFTVDVILLFVERNGQEEEISRLVPRKQKSVSLEEQAIREA</sequence>
<proteinExistence type="predicted"/>
<organism evidence="1 2">
    <name type="scientific">Dufourea novaeangliae</name>
    <name type="common">Sweat bee</name>
    <dbReference type="NCBI Taxonomy" id="178035"/>
    <lineage>
        <taxon>Eukaryota</taxon>
        <taxon>Metazoa</taxon>
        <taxon>Ecdysozoa</taxon>
        <taxon>Arthropoda</taxon>
        <taxon>Hexapoda</taxon>
        <taxon>Insecta</taxon>
        <taxon>Pterygota</taxon>
        <taxon>Neoptera</taxon>
        <taxon>Endopterygota</taxon>
        <taxon>Hymenoptera</taxon>
        <taxon>Apocrita</taxon>
        <taxon>Aculeata</taxon>
        <taxon>Apoidea</taxon>
        <taxon>Anthophila</taxon>
        <taxon>Halictidae</taxon>
        <taxon>Rophitinae</taxon>
        <taxon>Dufourea</taxon>
    </lineage>
</organism>
<dbReference type="Proteomes" id="UP000076502">
    <property type="component" value="Unassembled WGS sequence"/>
</dbReference>
<name>A0A154P9K1_DUFNO</name>
<keyword evidence="2" id="KW-1185">Reference proteome</keyword>
<evidence type="ECO:0000313" key="1">
    <source>
        <dbReference type="EMBL" id="KZC08522.1"/>
    </source>
</evidence>
<reference evidence="1 2" key="1">
    <citation type="submission" date="2015-07" db="EMBL/GenBank/DDBJ databases">
        <title>The genome of Dufourea novaeangliae.</title>
        <authorList>
            <person name="Pan H."/>
            <person name="Kapheim K."/>
        </authorList>
    </citation>
    <scope>NUCLEOTIDE SEQUENCE [LARGE SCALE GENOMIC DNA]</scope>
    <source>
        <strain evidence="1">0120121106</strain>
        <tissue evidence="1">Whole body</tissue>
    </source>
</reference>